<dbReference type="InterPro" id="IPR018448">
    <property type="entry name" value="TatB"/>
</dbReference>
<dbReference type="OrthoDB" id="9816005at2"/>
<comment type="function">
    <text evidence="10">Part of the twin-arginine translocation (Tat) system that transports large folded proteins containing a characteristic twin-arginine motif in their signal peptide across membranes. Together with TatC, TatB is part of a receptor directly interacting with Tat signal peptides. TatB may form an oligomeric binding site that transiently accommodates folded Tat precursor proteins before their translocation.</text>
</comment>
<dbReference type="GO" id="GO:0043953">
    <property type="term" value="P:protein transport by the Tat complex"/>
    <property type="evidence" value="ECO:0007669"/>
    <property type="project" value="UniProtKB-UniRule"/>
</dbReference>
<gene>
    <name evidence="10" type="primary">tatB</name>
    <name evidence="11" type="ORF">SAMN05444165_2087</name>
</gene>
<evidence type="ECO:0000256" key="3">
    <source>
        <dbReference type="ARBA" id="ARBA00022475"/>
    </source>
</evidence>
<protein>
    <recommendedName>
        <fullName evidence="10">Sec-independent protein translocase protein TatB</fullName>
    </recommendedName>
</protein>
<dbReference type="AlphaFoldDB" id="A0A1N6IEI0"/>
<dbReference type="RefSeq" id="WP_074295578.1">
    <property type="nucleotide sequence ID" value="NZ_FSRU01000001.1"/>
</dbReference>
<keyword evidence="3 10" id="KW-1003">Cell membrane</keyword>
<evidence type="ECO:0000256" key="10">
    <source>
        <dbReference type="HAMAP-Rule" id="MF_00237"/>
    </source>
</evidence>
<dbReference type="PRINTS" id="PR01506">
    <property type="entry name" value="TATBPROTEIN"/>
</dbReference>
<dbReference type="PANTHER" id="PTHR33162:SF1">
    <property type="entry name" value="SEC-INDEPENDENT PROTEIN TRANSLOCASE PROTEIN TATA, CHLOROPLASTIC"/>
    <property type="match status" value="1"/>
</dbReference>
<keyword evidence="2 10" id="KW-0813">Transport</keyword>
<evidence type="ECO:0000256" key="9">
    <source>
        <dbReference type="ARBA" id="ARBA00023136"/>
    </source>
</evidence>
<proteinExistence type="inferred from homology"/>
<evidence type="ECO:0000313" key="11">
    <source>
        <dbReference type="EMBL" id="SIO30440.1"/>
    </source>
</evidence>
<evidence type="ECO:0000256" key="4">
    <source>
        <dbReference type="ARBA" id="ARBA00022519"/>
    </source>
</evidence>
<comment type="subunit">
    <text evidence="10">The Tat system comprises two distinct complexes: a TatABC complex, containing multiple copies of TatA, TatB and TatC subunits, and a separate TatA complex, containing only TatA subunits. Substrates initially bind to the TatABC complex, which probably triggers association of the separate TatA complex to form the active translocon.</text>
</comment>
<accession>A0A1N6IEI0</accession>
<evidence type="ECO:0000256" key="8">
    <source>
        <dbReference type="ARBA" id="ARBA00023010"/>
    </source>
</evidence>
<dbReference type="Pfam" id="PF02416">
    <property type="entry name" value="TatA_B_E"/>
    <property type="match status" value="1"/>
</dbReference>
<dbReference type="PANTHER" id="PTHR33162">
    <property type="entry name" value="SEC-INDEPENDENT PROTEIN TRANSLOCASE PROTEIN TATA, CHLOROPLASTIC"/>
    <property type="match status" value="1"/>
</dbReference>
<keyword evidence="7 10" id="KW-1133">Transmembrane helix</keyword>
<sequence length="180" mass="19752">MLDLGLTKMAVIGVVSLVVLGPERLPHVARTAGALLGRAQRYISDVKDEVTREIELGELQQVKNEFVAAAANIESTIHDNLREQETELKVAFNGASTSLPDVANDANDAVQSPSQGLDTVSWRTDLAAAPKRRNWRGKRTVTPTWYKRAAAHRRRVQSVAAREARQPAAYAAARHGFFNV</sequence>
<dbReference type="GO" id="GO:0008320">
    <property type="term" value="F:protein transmembrane transporter activity"/>
    <property type="evidence" value="ECO:0007669"/>
    <property type="project" value="UniProtKB-UniRule"/>
</dbReference>
<dbReference type="Gene3D" id="1.20.5.3310">
    <property type="match status" value="1"/>
</dbReference>
<reference evidence="11 12" key="1">
    <citation type="submission" date="2016-11" db="EMBL/GenBank/DDBJ databases">
        <authorList>
            <person name="Jaros S."/>
            <person name="Januszkiewicz K."/>
            <person name="Wedrychowicz H."/>
        </authorList>
    </citation>
    <scope>NUCLEOTIDE SEQUENCE [LARGE SCALE GENOMIC DNA]</scope>
    <source>
        <strain evidence="11 12">GAS95</strain>
    </source>
</reference>
<keyword evidence="6 10" id="KW-0653">Protein transport</keyword>
<evidence type="ECO:0000256" key="7">
    <source>
        <dbReference type="ARBA" id="ARBA00022989"/>
    </source>
</evidence>
<dbReference type="EMBL" id="FSRU01000001">
    <property type="protein sequence ID" value="SIO30440.1"/>
    <property type="molecule type" value="Genomic_DNA"/>
</dbReference>
<evidence type="ECO:0000256" key="2">
    <source>
        <dbReference type="ARBA" id="ARBA00022448"/>
    </source>
</evidence>
<dbReference type="GO" id="GO:0033281">
    <property type="term" value="C:TAT protein transport complex"/>
    <property type="evidence" value="ECO:0007669"/>
    <property type="project" value="UniProtKB-UniRule"/>
</dbReference>
<keyword evidence="12" id="KW-1185">Reference proteome</keyword>
<comment type="subcellular location">
    <subcellularLocation>
        <location evidence="10">Cell membrane</location>
        <topology evidence="10">Single-pass membrane protein</topology>
    </subcellularLocation>
    <subcellularLocation>
        <location evidence="1">Membrane</location>
        <topology evidence="1">Single-pass membrane protein</topology>
    </subcellularLocation>
</comment>
<comment type="similarity">
    <text evidence="10">Belongs to the TatB family.</text>
</comment>
<dbReference type="HAMAP" id="MF_00237">
    <property type="entry name" value="TatB"/>
    <property type="match status" value="1"/>
</dbReference>
<dbReference type="InterPro" id="IPR003369">
    <property type="entry name" value="TatA/B/E"/>
</dbReference>
<evidence type="ECO:0000256" key="5">
    <source>
        <dbReference type="ARBA" id="ARBA00022692"/>
    </source>
</evidence>
<organism evidence="11 12">
    <name type="scientific">Paraburkholderia phenazinium</name>
    <dbReference type="NCBI Taxonomy" id="60549"/>
    <lineage>
        <taxon>Bacteria</taxon>
        <taxon>Pseudomonadati</taxon>
        <taxon>Pseudomonadota</taxon>
        <taxon>Betaproteobacteria</taxon>
        <taxon>Burkholderiales</taxon>
        <taxon>Burkholderiaceae</taxon>
        <taxon>Paraburkholderia</taxon>
    </lineage>
</organism>
<keyword evidence="5 10" id="KW-0812">Transmembrane</keyword>
<keyword evidence="8 10" id="KW-0811">Translocation</keyword>
<keyword evidence="4" id="KW-0997">Cell inner membrane</keyword>
<evidence type="ECO:0000256" key="6">
    <source>
        <dbReference type="ARBA" id="ARBA00022927"/>
    </source>
</evidence>
<dbReference type="NCBIfam" id="TIGR01410">
    <property type="entry name" value="tatB"/>
    <property type="match status" value="1"/>
</dbReference>
<dbReference type="Proteomes" id="UP000185151">
    <property type="component" value="Unassembled WGS sequence"/>
</dbReference>
<keyword evidence="9 10" id="KW-0472">Membrane</keyword>
<evidence type="ECO:0000256" key="1">
    <source>
        <dbReference type="ARBA" id="ARBA00004167"/>
    </source>
</evidence>
<evidence type="ECO:0000313" key="12">
    <source>
        <dbReference type="Proteomes" id="UP000185151"/>
    </source>
</evidence>
<name>A0A1N6IEI0_9BURK</name>